<comment type="subcellular location">
    <subcellularLocation>
        <location evidence="6">Cytoplasm</location>
    </subcellularLocation>
</comment>
<comment type="subunit">
    <text evidence="6">Homodimer. Heterotetramer of two MnmE and two MnmG subunits.</text>
</comment>
<dbReference type="STRING" id="1770053.SAMN05216551_10572"/>
<dbReference type="InterPro" id="IPR031168">
    <property type="entry name" value="G_TrmE"/>
</dbReference>
<keyword evidence="10" id="KW-1185">Reference proteome</keyword>
<dbReference type="Pfam" id="PF12631">
    <property type="entry name" value="MnmE_helical"/>
    <property type="match status" value="1"/>
</dbReference>
<evidence type="ECO:0000256" key="6">
    <source>
        <dbReference type="HAMAP-Rule" id="MF_00379"/>
    </source>
</evidence>
<sequence>MNEISLEYDPIVAIATATGQGGIGVVRISLGRAGAAAAGLMQAIAGRQLTPRQASYVPFHDVESGDVLDRGIALHFPAPHSYTGETVLEFQGHGGPVVMQLLLRSCLAAGRELGLRLADPGEFTRRAFLNDKLDLAQAEAVADLIEASTEAAARSASRSLAGAFSARIEALVDELIDLRMLVEATLDFPEEEIDFLEAADARGRLARVIAALHEVRGEARQGALLRDGLTVVLAGQPNVGKSSLLNALAGAELAIVTPIAGTTRDRVEQTIQIDGIPLHIVDTAGLRETNDEVEKIGIARSWQAIEKADVVLHLLDRAADSPVSGMLSAPVDAQRMPPAAAPGSAAGSAADREIAARLPDATPVLRVVNKIDLTGSLPARRPLDPARDGAIEEISLSARTGDGIALLRAALLDATGSRGDTQGVFIARERHLQALAAAATHLDLAAEHAALRAGALDLFAEELRLAQQRLGEITGAFTSDDLLGVIFSRFCIGK</sequence>
<feature type="binding site" evidence="6">
    <location>
        <begin position="238"/>
        <end position="243"/>
    </location>
    <ligand>
        <name>GTP</name>
        <dbReference type="ChEBI" id="CHEBI:37565"/>
    </ligand>
</feature>
<dbReference type="OrthoDB" id="9805918at2"/>
<dbReference type="EC" id="3.6.-.-" evidence="6"/>
<keyword evidence="3 6" id="KW-0547">Nucleotide-binding</keyword>
<protein>
    <recommendedName>
        <fullName evidence="6">tRNA modification GTPase MnmE</fullName>
        <ecNumber evidence="6">3.6.-.-</ecNumber>
    </recommendedName>
</protein>
<dbReference type="AlphaFoldDB" id="A0A1H2PNW8"/>
<evidence type="ECO:0000256" key="1">
    <source>
        <dbReference type="ARBA" id="ARBA00011043"/>
    </source>
</evidence>
<dbReference type="NCBIfam" id="TIGR00450">
    <property type="entry name" value="mnmE_trmE_thdF"/>
    <property type="match status" value="1"/>
</dbReference>
<dbReference type="PANTHER" id="PTHR42714">
    <property type="entry name" value="TRNA MODIFICATION GTPASE GTPBP3"/>
    <property type="match status" value="1"/>
</dbReference>
<dbReference type="InterPro" id="IPR018948">
    <property type="entry name" value="GTP-bd_TrmE_N"/>
</dbReference>
<comment type="caution">
    <text evidence="6">Lacks conserved residue(s) required for the propagation of feature annotation.</text>
</comment>
<dbReference type="CDD" id="cd04164">
    <property type="entry name" value="trmE"/>
    <property type="match status" value="1"/>
</dbReference>
<feature type="binding site" evidence="6">
    <location>
        <position position="89"/>
    </location>
    <ligand>
        <name>(6S)-5-formyl-5,6,7,8-tetrahydrofolate</name>
        <dbReference type="ChEBI" id="CHEBI:57457"/>
    </ligand>
</feature>
<name>A0A1H2PNW8_9BURK</name>
<dbReference type="InterPro" id="IPR027368">
    <property type="entry name" value="MnmE_dom2"/>
</dbReference>
<keyword evidence="5 6" id="KW-0342">GTP-binding</keyword>
<keyword evidence="6" id="KW-0963">Cytoplasm</keyword>
<dbReference type="Gene3D" id="1.20.120.430">
    <property type="entry name" value="tRNA modification GTPase MnmE domain 2"/>
    <property type="match status" value="1"/>
</dbReference>
<organism evidence="9 10">
    <name type="scientific">Chitinasiproducens palmae</name>
    <dbReference type="NCBI Taxonomy" id="1770053"/>
    <lineage>
        <taxon>Bacteria</taxon>
        <taxon>Pseudomonadati</taxon>
        <taxon>Pseudomonadota</taxon>
        <taxon>Betaproteobacteria</taxon>
        <taxon>Burkholderiales</taxon>
        <taxon>Burkholderiaceae</taxon>
        <taxon>Chitinasiproducens</taxon>
    </lineage>
</organism>
<dbReference type="PRINTS" id="PR00326">
    <property type="entry name" value="GTP1OBG"/>
</dbReference>
<dbReference type="Proteomes" id="UP000243719">
    <property type="component" value="Unassembled WGS sequence"/>
</dbReference>
<feature type="binding site" evidence="6">
    <location>
        <position position="259"/>
    </location>
    <ligand>
        <name>K(+)</name>
        <dbReference type="ChEBI" id="CHEBI:29103"/>
    </ligand>
</feature>
<dbReference type="InterPro" id="IPR004520">
    <property type="entry name" value="GTPase_MnmE"/>
</dbReference>
<dbReference type="InterPro" id="IPR025867">
    <property type="entry name" value="MnmE_helical"/>
</dbReference>
<feature type="binding site" evidence="6">
    <location>
        <position position="257"/>
    </location>
    <ligand>
        <name>K(+)</name>
        <dbReference type="ChEBI" id="CHEBI:29103"/>
    </ligand>
</feature>
<dbReference type="HAMAP" id="MF_00379">
    <property type="entry name" value="GTPase_MnmE"/>
    <property type="match status" value="1"/>
</dbReference>
<dbReference type="NCBIfam" id="NF003661">
    <property type="entry name" value="PRK05291.1-3"/>
    <property type="match status" value="1"/>
</dbReference>
<evidence type="ECO:0000256" key="7">
    <source>
        <dbReference type="RuleBase" id="RU003313"/>
    </source>
</evidence>
<dbReference type="EMBL" id="FNLO01000005">
    <property type="protein sequence ID" value="SDV48414.1"/>
    <property type="molecule type" value="Genomic_DNA"/>
</dbReference>
<dbReference type="GO" id="GO:0002098">
    <property type="term" value="P:tRNA wobble uridine modification"/>
    <property type="evidence" value="ECO:0007669"/>
    <property type="project" value="TreeGrafter"/>
</dbReference>
<accession>A0A1H2PNW8</accession>
<keyword evidence="4 6" id="KW-0630">Potassium</keyword>
<dbReference type="Pfam" id="PF10396">
    <property type="entry name" value="TrmE_N"/>
    <property type="match status" value="1"/>
</dbReference>
<dbReference type="CDD" id="cd14858">
    <property type="entry name" value="TrmE_N"/>
    <property type="match status" value="1"/>
</dbReference>
<dbReference type="PANTHER" id="PTHR42714:SF2">
    <property type="entry name" value="TRNA MODIFICATION GTPASE GTPBP3, MITOCHONDRIAL"/>
    <property type="match status" value="1"/>
</dbReference>
<feature type="binding site" evidence="6">
    <location>
        <position position="132"/>
    </location>
    <ligand>
        <name>(6S)-5-formyl-5,6,7,8-tetrahydrofolate</name>
        <dbReference type="ChEBI" id="CHEBI:57457"/>
    </ligand>
</feature>
<feature type="binding site" evidence="6">
    <location>
        <position position="27"/>
    </location>
    <ligand>
        <name>(6S)-5-formyl-5,6,7,8-tetrahydrofolate</name>
        <dbReference type="ChEBI" id="CHEBI:57457"/>
    </ligand>
</feature>
<dbReference type="InterPro" id="IPR027266">
    <property type="entry name" value="TrmE/GcvT-like"/>
</dbReference>
<comment type="cofactor">
    <cofactor evidence="6">
        <name>K(+)</name>
        <dbReference type="ChEBI" id="CHEBI:29103"/>
    </cofactor>
    <text evidence="6">Binds 1 potassium ion per subunit.</text>
</comment>
<dbReference type="Gene3D" id="3.40.50.300">
    <property type="entry name" value="P-loop containing nucleotide triphosphate hydrolases"/>
    <property type="match status" value="1"/>
</dbReference>
<comment type="similarity">
    <text evidence="1 6 7">Belongs to the TRAFAC class TrmE-Era-EngA-EngB-Septin-like GTPase superfamily. TrmE GTPase family.</text>
</comment>
<dbReference type="SUPFAM" id="SSF116878">
    <property type="entry name" value="TrmE connector domain"/>
    <property type="match status" value="1"/>
</dbReference>
<evidence type="ECO:0000313" key="10">
    <source>
        <dbReference type="Proteomes" id="UP000243719"/>
    </source>
</evidence>
<dbReference type="InterPro" id="IPR005225">
    <property type="entry name" value="Small_GTP-bd"/>
</dbReference>
<proteinExistence type="inferred from homology"/>
<dbReference type="SUPFAM" id="SSF52540">
    <property type="entry name" value="P-loop containing nucleoside triphosphate hydrolases"/>
    <property type="match status" value="1"/>
</dbReference>
<feature type="binding site" evidence="6">
    <location>
        <position position="263"/>
    </location>
    <ligand>
        <name>Mg(2+)</name>
        <dbReference type="ChEBI" id="CHEBI:18420"/>
    </ligand>
</feature>
<dbReference type="InterPro" id="IPR027417">
    <property type="entry name" value="P-loop_NTPase"/>
</dbReference>
<dbReference type="Pfam" id="PF01926">
    <property type="entry name" value="MMR_HSR1"/>
    <property type="match status" value="1"/>
</dbReference>
<dbReference type="GO" id="GO:0046872">
    <property type="term" value="F:metal ion binding"/>
    <property type="evidence" value="ECO:0007669"/>
    <property type="project" value="UniProtKB-KW"/>
</dbReference>
<comment type="function">
    <text evidence="6">Exhibits a very high intrinsic GTPase hydrolysis rate. Involved in the addition of a carboxymethylaminomethyl (cmnm) group at the wobble position (U34) of certain tRNAs, forming tRNA-cmnm(5)s(2)U34.</text>
</comment>
<feature type="binding site" evidence="6">
    <location>
        <position position="262"/>
    </location>
    <ligand>
        <name>K(+)</name>
        <dbReference type="ChEBI" id="CHEBI:29103"/>
    </ligand>
</feature>
<dbReference type="GO" id="GO:0003924">
    <property type="term" value="F:GTPase activity"/>
    <property type="evidence" value="ECO:0007669"/>
    <property type="project" value="UniProtKB-UniRule"/>
</dbReference>
<evidence type="ECO:0000256" key="4">
    <source>
        <dbReference type="ARBA" id="ARBA00022958"/>
    </source>
</evidence>
<feature type="binding site" evidence="6">
    <location>
        <begin position="282"/>
        <end position="285"/>
    </location>
    <ligand>
        <name>GTP</name>
        <dbReference type="ChEBI" id="CHEBI:37565"/>
    </ligand>
</feature>
<dbReference type="RefSeq" id="WP_091907555.1">
    <property type="nucleotide sequence ID" value="NZ_FNLO01000005.1"/>
</dbReference>
<dbReference type="GO" id="GO:0030488">
    <property type="term" value="P:tRNA methylation"/>
    <property type="evidence" value="ECO:0007669"/>
    <property type="project" value="TreeGrafter"/>
</dbReference>
<keyword evidence="6" id="KW-0460">Magnesium</keyword>
<dbReference type="InterPro" id="IPR006073">
    <property type="entry name" value="GTP-bd"/>
</dbReference>
<dbReference type="PROSITE" id="PS51709">
    <property type="entry name" value="G_TRME"/>
    <property type="match status" value="1"/>
</dbReference>
<keyword evidence="6" id="KW-0479">Metal-binding</keyword>
<keyword evidence="2 6" id="KW-0819">tRNA processing</keyword>
<keyword evidence="6" id="KW-0378">Hydrolase</keyword>
<evidence type="ECO:0000313" key="9">
    <source>
        <dbReference type="EMBL" id="SDV48414.1"/>
    </source>
</evidence>
<evidence type="ECO:0000256" key="3">
    <source>
        <dbReference type="ARBA" id="ARBA00022741"/>
    </source>
</evidence>
<feature type="binding site" evidence="6">
    <location>
        <position position="238"/>
    </location>
    <ligand>
        <name>K(+)</name>
        <dbReference type="ChEBI" id="CHEBI:29103"/>
    </ligand>
</feature>
<dbReference type="Gene3D" id="3.30.1360.120">
    <property type="entry name" value="Probable tRNA modification gtpase trme, domain 1"/>
    <property type="match status" value="1"/>
</dbReference>
<dbReference type="NCBIfam" id="TIGR00231">
    <property type="entry name" value="small_GTP"/>
    <property type="match status" value="1"/>
</dbReference>
<evidence type="ECO:0000259" key="8">
    <source>
        <dbReference type="PROSITE" id="PS51709"/>
    </source>
</evidence>
<feature type="domain" description="TrmE-type G" evidence="8">
    <location>
        <begin position="228"/>
        <end position="416"/>
    </location>
</feature>
<reference evidence="10" key="1">
    <citation type="submission" date="2016-09" db="EMBL/GenBank/DDBJ databases">
        <authorList>
            <person name="Varghese N."/>
            <person name="Submissions S."/>
        </authorList>
    </citation>
    <scope>NUCLEOTIDE SEQUENCE [LARGE SCALE GENOMIC DNA]</scope>
    <source>
        <strain evidence="10">JS23</strain>
    </source>
</reference>
<feature type="binding site" evidence="6">
    <location>
        <position position="242"/>
    </location>
    <ligand>
        <name>Mg(2+)</name>
        <dbReference type="ChEBI" id="CHEBI:18420"/>
    </ligand>
</feature>
<feature type="binding site" evidence="6">
    <location>
        <begin position="257"/>
        <end position="263"/>
    </location>
    <ligand>
        <name>GTP</name>
        <dbReference type="ChEBI" id="CHEBI:37565"/>
    </ligand>
</feature>
<dbReference type="GO" id="GO:0005525">
    <property type="term" value="F:GTP binding"/>
    <property type="evidence" value="ECO:0007669"/>
    <property type="project" value="UniProtKB-UniRule"/>
</dbReference>
<feature type="binding site" evidence="6">
    <location>
        <begin position="397"/>
        <end position="399"/>
    </location>
    <ligand>
        <name>GTP</name>
        <dbReference type="ChEBI" id="CHEBI:37565"/>
    </ligand>
</feature>
<evidence type="ECO:0000256" key="5">
    <source>
        <dbReference type="ARBA" id="ARBA00023134"/>
    </source>
</evidence>
<feature type="binding site" evidence="6">
    <location>
        <position position="494"/>
    </location>
    <ligand>
        <name>(6S)-5-formyl-5,6,7,8-tetrahydrofolate</name>
        <dbReference type="ChEBI" id="CHEBI:57457"/>
    </ligand>
</feature>
<evidence type="ECO:0000256" key="2">
    <source>
        <dbReference type="ARBA" id="ARBA00022694"/>
    </source>
</evidence>
<dbReference type="GO" id="GO:0005829">
    <property type="term" value="C:cytosol"/>
    <property type="evidence" value="ECO:0007669"/>
    <property type="project" value="TreeGrafter"/>
</dbReference>
<gene>
    <name evidence="6" type="primary">mnmE</name>
    <name evidence="6" type="synonym">trmE</name>
    <name evidence="9" type="ORF">SAMN05216551_10572</name>
</gene>